<name>A0A7W7YF28_9BACT</name>
<comment type="function">
    <text evidence="5">Responsible for synthesis of pseudouridine from uracil.</text>
</comment>
<dbReference type="Gene3D" id="3.30.2350.10">
    <property type="entry name" value="Pseudouridine synthase"/>
    <property type="match status" value="1"/>
</dbReference>
<evidence type="ECO:0000256" key="2">
    <source>
        <dbReference type="ARBA" id="ARBA00023235"/>
    </source>
</evidence>
<dbReference type="EMBL" id="JACHIG010000013">
    <property type="protein sequence ID" value="MBB5035017.1"/>
    <property type="molecule type" value="Genomic_DNA"/>
</dbReference>
<evidence type="ECO:0000259" key="6">
    <source>
        <dbReference type="Pfam" id="PF00849"/>
    </source>
</evidence>
<comment type="caution">
    <text evidence="7">The sequence shown here is derived from an EMBL/GenBank/DDBJ whole genome shotgun (WGS) entry which is preliminary data.</text>
</comment>
<dbReference type="SUPFAM" id="SSF55174">
    <property type="entry name" value="Alpha-L RNA-binding motif"/>
    <property type="match status" value="1"/>
</dbReference>
<dbReference type="InterPro" id="IPR006145">
    <property type="entry name" value="PsdUridine_synth_RsuA/RluA"/>
</dbReference>
<keyword evidence="4" id="KW-0694">RNA-binding</keyword>
<dbReference type="SUPFAM" id="SSF55120">
    <property type="entry name" value="Pseudouridine synthase"/>
    <property type="match status" value="1"/>
</dbReference>
<gene>
    <name evidence="7" type="ORF">HNQ65_004625</name>
</gene>
<feature type="domain" description="Pseudouridine synthase RsuA/RluA-like" evidence="6">
    <location>
        <begin position="86"/>
        <end position="234"/>
    </location>
</feature>
<dbReference type="Gene3D" id="3.10.290.10">
    <property type="entry name" value="RNA-binding S4 domain"/>
    <property type="match status" value="1"/>
</dbReference>
<dbReference type="InterPro" id="IPR036986">
    <property type="entry name" value="S4_RNA-bd_sf"/>
</dbReference>
<dbReference type="GO" id="GO:0009982">
    <property type="term" value="F:pseudouridine synthase activity"/>
    <property type="evidence" value="ECO:0007669"/>
    <property type="project" value="InterPro"/>
</dbReference>
<dbReference type="GO" id="GO:0003723">
    <property type="term" value="F:RNA binding"/>
    <property type="evidence" value="ECO:0007669"/>
    <property type="project" value="UniProtKB-KW"/>
</dbReference>
<keyword evidence="2 5" id="KW-0413">Isomerase</keyword>
<dbReference type="EC" id="5.4.99.-" evidence="5"/>
<protein>
    <recommendedName>
        <fullName evidence="5">Pseudouridine synthase</fullName>
        <ecNumber evidence="5">5.4.99.-</ecNumber>
    </recommendedName>
</protein>
<evidence type="ECO:0000313" key="7">
    <source>
        <dbReference type="EMBL" id="MBB5035017.1"/>
    </source>
</evidence>
<evidence type="ECO:0000313" key="8">
    <source>
        <dbReference type="Proteomes" id="UP000590740"/>
    </source>
</evidence>
<dbReference type="RefSeq" id="WP_184343389.1">
    <property type="nucleotide sequence ID" value="NZ_JACHIG010000013.1"/>
</dbReference>
<dbReference type="PROSITE" id="PS01129">
    <property type="entry name" value="PSI_RLU"/>
    <property type="match status" value="1"/>
</dbReference>
<dbReference type="InterPro" id="IPR006224">
    <property type="entry name" value="PsdUridine_synth_RluA-like_CS"/>
</dbReference>
<feature type="active site" evidence="3">
    <location>
        <position position="132"/>
    </location>
</feature>
<comment type="similarity">
    <text evidence="1 5">Belongs to the pseudouridine synthase RluA family.</text>
</comment>
<dbReference type="NCBIfam" id="TIGR00005">
    <property type="entry name" value="rluA_subfam"/>
    <property type="match status" value="1"/>
</dbReference>
<proteinExistence type="inferred from homology"/>
<evidence type="ECO:0000256" key="5">
    <source>
        <dbReference type="RuleBase" id="RU362028"/>
    </source>
</evidence>
<dbReference type="GO" id="GO:0140098">
    <property type="term" value="F:catalytic activity, acting on RNA"/>
    <property type="evidence" value="ECO:0007669"/>
    <property type="project" value="UniProtKB-ARBA"/>
</dbReference>
<reference evidence="7 8" key="1">
    <citation type="submission" date="2020-08" db="EMBL/GenBank/DDBJ databases">
        <title>Genomic Encyclopedia of Type Strains, Phase IV (KMG-IV): sequencing the most valuable type-strain genomes for metagenomic binning, comparative biology and taxonomic classification.</title>
        <authorList>
            <person name="Goeker M."/>
        </authorList>
    </citation>
    <scope>NUCLEOTIDE SEQUENCE [LARGE SCALE GENOMIC DNA]</scope>
    <source>
        <strain evidence="7 8">DSM 12252</strain>
    </source>
</reference>
<comment type="catalytic activity">
    <reaction evidence="5">
        <text>a uridine in RNA = a pseudouridine in RNA</text>
        <dbReference type="Rhea" id="RHEA:48348"/>
        <dbReference type="Rhea" id="RHEA-COMP:12068"/>
        <dbReference type="Rhea" id="RHEA-COMP:12069"/>
        <dbReference type="ChEBI" id="CHEBI:65314"/>
        <dbReference type="ChEBI" id="CHEBI:65315"/>
    </reaction>
</comment>
<dbReference type="InterPro" id="IPR050188">
    <property type="entry name" value="RluA_PseudoU_synthase"/>
</dbReference>
<sequence length="288" mass="32665">MSDNRTVNAPTTLLPYLFESWPDVKRTRIKQWLKYGSVRVNSRAVTRHDHPLEPGDKVTIKVERAPRTKAAPMPAGLKIVYEDEAIIVLDKGAGWLTVATDSGKGRTAYAALTDHVRATDARNRVWIVHRLDRDTSGLIVFAKTEPFKRILQQNWHKFDKTYLAVAEGVIKRDSGTLRCHLNEEFSLRVRSVPPDEDTREAITHFKVLKRTQNTTLVELKLETGRRHQIRVHLSDMGHPIVGDKPYGAVTDPAKRLALHSSELHFVHPMTGEKMDFVLPLPDPLAKLV</sequence>
<dbReference type="AlphaFoldDB" id="A0A7W7YF28"/>
<evidence type="ECO:0000256" key="4">
    <source>
        <dbReference type="PROSITE-ProRule" id="PRU00182"/>
    </source>
</evidence>
<accession>A0A7W7YF28</accession>
<organism evidence="7 8">
    <name type="scientific">Prosthecobacter vanneervenii</name>
    <dbReference type="NCBI Taxonomy" id="48466"/>
    <lineage>
        <taxon>Bacteria</taxon>
        <taxon>Pseudomonadati</taxon>
        <taxon>Verrucomicrobiota</taxon>
        <taxon>Verrucomicrobiia</taxon>
        <taxon>Verrucomicrobiales</taxon>
        <taxon>Verrucomicrobiaceae</taxon>
        <taxon>Prosthecobacter</taxon>
    </lineage>
</organism>
<dbReference type="PROSITE" id="PS50889">
    <property type="entry name" value="S4"/>
    <property type="match status" value="1"/>
</dbReference>
<dbReference type="CDD" id="cd00165">
    <property type="entry name" value="S4"/>
    <property type="match status" value="1"/>
</dbReference>
<dbReference type="InterPro" id="IPR020103">
    <property type="entry name" value="PsdUridine_synth_cat_dom_sf"/>
</dbReference>
<evidence type="ECO:0000256" key="3">
    <source>
        <dbReference type="PIRSR" id="PIRSR606225-1"/>
    </source>
</evidence>
<dbReference type="Pfam" id="PF00849">
    <property type="entry name" value="PseudoU_synth_2"/>
    <property type="match status" value="1"/>
</dbReference>
<evidence type="ECO:0000256" key="1">
    <source>
        <dbReference type="ARBA" id="ARBA00010876"/>
    </source>
</evidence>
<dbReference type="Proteomes" id="UP000590740">
    <property type="component" value="Unassembled WGS sequence"/>
</dbReference>
<dbReference type="PANTHER" id="PTHR21600:SF44">
    <property type="entry name" value="RIBOSOMAL LARGE SUBUNIT PSEUDOURIDINE SYNTHASE D"/>
    <property type="match status" value="1"/>
</dbReference>
<keyword evidence="8" id="KW-1185">Reference proteome</keyword>
<dbReference type="GO" id="GO:0000455">
    <property type="term" value="P:enzyme-directed rRNA pseudouridine synthesis"/>
    <property type="evidence" value="ECO:0007669"/>
    <property type="project" value="TreeGrafter"/>
</dbReference>
<dbReference type="PANTHER" id="PTHR21600">
    <property type="entry name" value="MITOCHONDRIAL RNA PSEUDOURIDINE SYNTHASE"/>
    <property type="match status" value="1"/>
</dbReference>
<dbReference type="InterPro" id="IPR006225">
    <property type="entry name" value="PsdUridine_synth_RluC/D"/>
</dbReference>
<dbReference type="CDD" id="cd02869">
    <property type="entry name" value="PseudoU_synth_RluA_like"/>
    <property type="match status" value="1"/>
</dbReference>